<dbReference type="NCBIfam" id="NF002469">
    <property type="entry name" value="PRK01712.1"/>
    <property type="match status" value="1"/>
</dbReference>
<dbReference type="Proteomes" id="UP000051634">
    <property type="component" value="Unassembled WGS sequence"/>
</dbReference>
<dbReference type="Gene3D" id="2.60.40.4380">
    <property type="entry name" value="Translational regulator CsrA"/>
    <property type="match status" value="1"/>
</dbReference>
<dbReference type="PANTHER" id="PTHR34984">
    <property type="entry name" value="CARBON STORAGE REGULATOR"/>
    <property type="match status" value="1"/>
</dbReference>
<evidence type="ECO:0000256" key="1">
    <source>
        <dbReference type="ARBA" id="ARBA00022490"/>
    </source>
</evidence>
<keyword evidence="1 5" id="KW-0963">Cytoplasm</keyword>
<comment type="caution">
    <text evidence="6">The sequence shown here is derived from an EMBL/GenBank/DDBJ whole genome shotgun (WGS) entry which is preliminary data.</text>
</comment>
<comment type="subcellular location">
    <subcellularLocation>
        <location evidence="5">Cytoplasm</location>
    </subcellularLocation>
</comment>
<dbReference type="OrthoDB" id="9809061at2"/>
<dbReference type="FunFam" id="2.60.40.4380:FF:000001">
    <property type="entry name" value="Translational regulator CsrA"/>
    <property type="match status" value="1"/>
</dbReference>
<comment type="subunit">
    <text evidence="5">Homodimer; the beta-strands of each monomer intercalate to form a hydrophobic core, while the alpha-helices form wings that extend away from the core.</text>
</comment>
<dbReference type="EMBL" id="LDXT01000087">
    <property type="protein sequence ID" value="KRT54825.1"/>
    <property type="molecule type" value="Genomic_DNA"/>
</dbReference>
<keyword evidence="4 5" id="KW-0010">Activator</keyword>
<dbReference type="GO" id="GO:0048027">
    <property type="term" value="F:mRNA 5'-UTR binding"/>
    <property type="evidence" value="ECO:0007669"/>
    <property type="project" value="UniProtKB-UniRule"/>
</dbReference>
<keyword evidence="9" id="KW-1185">Reference proteome</keyword>
<comment type="similarity">
    <text evidence="5">Belongs to the CsrA/RsmA family.</text>
</comment>
<evidence type="ECO:0000256" key="4">
    <source>
        <dbReference type="ARBA" id="ARBA00023159"/>
    </source>
</evidence>
<dbReference type="GO" id="GO:0005829">
    <property type="term" value="C:cytosol"/>
    <property type="evidence" value="ECO:0007669"/>
    <property type="project" value="TreeGrafter"/>
</dbReference>
<dbReference type="PANTHER" id="PTHR34984:SF1">
    <property type="entry name" value="CARBON STORAGE REGULATOR"/>
    <property type="match status" value="1"/>
</dbReference>
<evidence type="ECO:0000256" key="5">
    <source>
        <dbReference type="HAMAP-Rule" id="MF_00167"/>
    </source>
</evidence>
<dbReference type="GO" id="GO:0045947">
    <property type="term" value="P:negative regulation of translational initiation"/>
    <property type="evidence" value="ECO:0007669"/>
    <property type="project" value="UniProtKB-UniRule"/>
</dbReference>
<protein>
    <recommendedName>
        <fullName evidence="5">Translational regulator CsrA</fullName>
    </recommendedName>
    <alternativeName>
        <fullName evidence="5">Carbon storage regulator</fullName>
    </alternativeName>
</protein>
<dbReference type="HAMAP" id="MF_00167">
    <property type="entry name" value="CsrA"/>
    <property type="match status" value="1"/>
</dbReference>
<name>A0A0T5YW19_9GAMM</name>
<evidence type="ECO:0000256" key="2">
    <source>
        <dbReference type="ARBA" id="ARBA00022845"/>
    </source>
</evidence>
<evidence type="ECO:0000313" key="9">
    <source>
        <dbReference type="Proteomes" id="UP000051634"/>
    </source>
</evidence>
<dbReference type="GO" id="GO:0006109">
    <property type="term" value="P:regulation of carbohydrate metabolic process"/>
    <property type="evidence" value="ECO:0007669"/>
    <property type="project" value="UniProtKB-UniRule"/>
</dbReference>
<keyword evidence="3 5" id="KW-0694">RNA-binding</keyword>
<evidence type="ECO:0000313" key="7">
    <source>
        <dbReference type="EMBL" id="KRT58274.1"/>
    </source>
</evidence>
<dbReference type="GO" id="GO:0006402">
    <property type="term" value="P:mRNA catabolic process"/>
    <property type="evidence" value="ECO:0007669"/>
    <property type="project" value="InterPro"/>
</dbReference>
<dbReference type="RefSeq" id="WP_060528377.1">
    <property type="nucleotide sequence ID" value="NZ_KQ556917.1"/>
</dbReference>
<evidence type="ECO:0000256" key="3">
    <source>
        <dbReference type="ARBA" id="ARBA00022884"/>
    </source>
</evidence>
<organism evidence="6 9">
    <name type="scientific">endosymbiont of Ridgeia piscesae</name>
    <dbReference type="NCBI Taxonomy" id="54398"/>
    <lineage>
        <taxon>Bacteria</taxon>
        <taxon>Pseudomonadati</taxon>
        <taxon>Pseudomonadota</taxon>
        <taxon>Gammaproteobacteria</taxon>
        <taxon>sulfur-oxidizing symbionts</taxon>
    </lineage>
</organism>
<evidence type="ECO:0000313" key="6">
    <source>
        <dbReference type="EMBL" id="KRT54825.1"/>
    </source>
</evidence>
<dbReference type="Proteomes" id="UP000051276">
    <property type="component" value="Unassembled WGS sequence"/>
</dbReference>
<gene>
    <name evidence="5 7" type="primary">csrA</name>
    <name evidence="6" type="ORF">Ga0074115_11040</name>
    <name evidence="7" type="ORF">Ga0076813_13113</name>
</gene>
<sequence length="64" mass="7003">MLILTRRVGETLMIGDEVTVTVLGVKGNQVRIGVNAPRDISVHREEIYERIKREQAGGAEGAAE</sequence>
<comment type="function">
    <text evidence="5">A key translational regulator that binds mRNA to regulate translation initiation and/or mRNA stability. Mediates global changes in gene expression, shifting from rapid growth to stress survival by linking envelope stress, the stringent response and the catabolite repression systems. Usually binds in the 5'-UTR; binding at or near the Shine-Dalgarno sequence prevents ribosome-binding, repressing translation, binding elsewhere in the 5'-UTR can activate translation and/or stabilize the mRNA. Its function is antagonized by small RNA(s).</text>
</comment>
<reference evidence="8 9" key="1">
    <citation type="submission" date="2015-11" db="EMBL/GenBank/DDBJ databases">
        <title>The genome of Candidatus Endoriftia persephone in Ridgeia piscesae and population structure of the North Eastern Pacific vestimentiferan symbionts.</title>
        <authorList>
            <person name="Perez M."/>
            <person name="Juniper K.S."/>
        </authorList>
    </citation>
    <scope>NUCLEOTIDE SEQUENCE [LARGE SCALE GENOMIC DNA]</scope>
    <source>
        <strain evidence="7">Ind10</strain>
        <strain evidence="6">Ind11</strain>
    </source>
</reference>
<dbReference type="STRING" id="54398.Ga0074115_11040"/>
<dbReference type="InterPro" id="IPR003751">
    <property type="entry name" value="CsrA"/>
</dbReference>
<keyword evidence="5" id="KW-0678">Repressor</keyword>
<dbReference type="EMBL" id="LMXI01000383">
    <property type="protein sequence ID" value="KRT58274.1"/>
    <property type="molecule type" value="Genomic_DNA"/>
</dbReference>
<evidence type="ECO:0000313" key="8">
    <source>
        <dbReference type="Proteomes" id="UP000051276"/>
    </source>
</evidence>
<dbReference type="NCBIfam" id="TIGR00202">
    <property type="entry name" value="csrA"/>
    <property type="match status" value="1"/>
</dbReference>
<keyword evidence="2 5" id="KW-0810">Translation regulation</keyword>
<dbReference type="PATRIC" id="fig|54398.3.peg.1569"/>
<dbReference type="Pfam" id="PF02599">
    <property type="entry name" value="CsrA"/>
    <property type="match status" value="1"/>
</dbReference>
<dbReference type="AlphaFoldDB" id="A0A0T5YW19"/>
<accession>A0A0T5YW19</accession>
<dbReference type="InterPro" id="IPR036107">
    <property type="entry name" value="CsrA_sf"/>
</dbReference>
<dbReference type="SUPFAM" id="SSF117130">
    <property type="entry name" value="CsrA-like"/>
    <property type="match status" value="1"/>
</dbReference>
<dbReference type="GO" id="GO:0045948">
    <property type="term" value="P:positive regulation of translational initiation"/>
    <property type="evidence" value="ECO:0007669"/>
    <property type="project" value="UniProtKB-UniRule"/>
</dbReference>
<proteinExistence type="inferred from homology"/>